<accession>A0ABR3URX0</accession>
<organism evidence="2 3">
    <name type="scientific">Alternaria dauci</name>
    <dbReference type="NCBI Taxonomy" id="48095"/>
    <lineage>
        <taxon>Eukaryota</taxon>
        <taxon>Fungi</taxon>
        <taxon>Dikarya</taxon>
        <taxon>Ascomycota</taxon>
        <taxon>Pezizomycotina</taxon>
        <taxon>Dothideomycetes</taxon>
        <taxon>Pleosporomycetidae</taxon>
        <taxon>Pleosporales</taxon>
        <taxon>Pleosporineae</taxon>
        <taxon>Pleosporaceae</taxon>
        <taxon>Alternaria</taxon>
        <taxon>Alternaria sect. Porri</taxon>
    </lineage>
</organism>
<proteinExistence type="predicted"/>
<feature type="region of interest" description="Disordered" evidence="1">
    <location>
        <begin position="288"/>
        <end position="319"/>
    </location>
</feature>
<dbReference type="RefSeq" id="XP_069309407.1">
    <property type="nucleotide sequence ID" value="XM_069449649.1"/>
</dbReference>
<dbReference type="GeneID" id="96083182"/>
<gene>
    <name evidence="2" type="ORF">ACET3X_002860</name>
</gene>
<reference evidence="2 3" key="1">
    <citation type="submission" date="2024-09" db="EMBL/GenBank/DDBJ databases">
        <title>T2T genomes of carrot and Alternaria dauci and their utility for understanding host-pathogen interaction during carrot leaf blight disease.</title>
        <authorList>
            <person name="Liu W."/>
            <person name="Xu S."/>
            <person name="Ou C."/>
            <person name="Liu X."/>
            <person name="Zhuang F."/>
            <person name="Deng X.W."/>
        </authorList>
    </citation>
    <scope>NUCLEOTIDE SEQUENCE [LARGE SCALE GENOMIC DNA]</scope>
    <source>
        <strain evidence="2 3">A2016</strain>
    </source>
</reference>
<evidence type="ECO:0000313" key="2">
    <source>
        <dbReference type="EMBL" id="KAL1798823.1"/>
    </source>
</evidence>
<comment type="caution">
    <text evidence="2">The sequence shown here is derived from an EMBL/GenBank/DDBJ whole genome shotgun (WGS) entry which is preliminary data.</text>
</comment>
<evidence type="ECO:0000256" key="1">
    <source>
        <dbReference type="SAM" id="MobiDB-lite"/>
    </source>
</evidence>
<name>A0ABR3URX0_9PLEO</name>
<feature type="compositionally biased region" description="Low complexity" evidence="1">
    <location>
        <begin position="298"/>
        <end position="309"/>
    </location>
</feature>
<protein>
    <submittedName>
        <fullName evidence="2">Uncharacterized protein</fullName>
    </submittedName>
</protein>
<dbReference type="Proteomes" id="UP001578633">
    <property type="component" value="Chromosome 2"/>
</dbReference>
<evidence type="ECO:0000313" key="3">
    <source>
        <dbReference type="Proteomes" id="UP001578633"/>
    </source>
</evidence>
<feature type="region of interest" description="Disordered" evidence="1">
    <location>
        <begin position="1"/>
        <end position="32"/>
    </location>
</feature>
<dbReference type="EMBL" id="JBHGVX010000002">
    <property type="protein sequence ID" value="KAL1798823.1"/>
    <property type="molecule type" value="Genomic_DNA"/>
</dbReference>
<sequence>MARLRVPASSVKGRQATSTYAAYSHQENDRSSYETRAKVLMNSDDGEQASETSALPKLSIRSPIKGSVKSLTSMSRATKSDVQGYIVGQYQAVDKVGHELIDRTGTKVVFFLGQDEDEEEDEEATELLDDDMSANLGEYVNEEEDEDQSWNELQDFIRENSTTETASSTKAKSPSFARCMASAGVDDANSDLDSDSDDDELDLSQKIERAVSKFAQKIEECEEDGKEYTNITRSHNDYLVYHPPMMSPLEAIDIPYPCKSKESFGNRRHSGGKSLAFLMARAGDVFTSPEEDDRLPWSTSTSSSPSSSPIPSPNASGMNLSADDALAMLRERFRIAHHAGGGTSCSCREWLDAKAETGCSMVHGPSLLRFSTNCYEHGQSPLTETANTPMQLDLQNVTFRVRIAPSKDTLKTKSSMQTSAFSKCTSVTSMSSYQTHRPQSANDEHHLHIDATVMDVDKPRVEEVEQLFVPLHMSAEDTRKMLPAVVIQETNDFEEVREQTVDCHDDVATDFDETMEPGLAIVEATKSLQRKWINKMKHFIQKLPKKSKQATRDCFRATKKFSRTAWNFAPAAVWSRRSC</sequence>
<keyword evidence="3" id="KW-1185">Reference proteome</keyword>